<comment type="caution">
    <text evidence="2">The sequence shown here is derived from an EMBL/GenBank/DDBJ whole genome shotgun (WGS) entry which is preliminary data.</text>
</comment>
<sequence length="110" mass="12765">FSEQQHKSCLWNTLSQFQTTTAARDKPLQEEAKTCPRTKSRQSRVDRLVTWWWWYKRGEGGASSIKYTAGGYTLSLDGRLWFFQTNSAVEAYCFAQVWAAFSDKVSRPLQ</sequence>
<dbReference type="EMBL" id="JACVVK020000031">
    <property type="protein sequence ID" value="KAK7501461.1"/>
    <property type="molecule type" value="Genomic_DNA"/>
</dbReference>
<gene>
    <name evidence="2" type="ORF">BaRGS_00007265</name>
</gene>
<accession>A0ABD0LPP6</accession>
<evidence type="ECO:0000313" key="2">
    <source>
        <dbReference type="EMBL" id="KAK7501461.1"/>
    </source>
</evidence>
<dbReference type="Proteomes" id="UP001519460">
    <property type="component" value="Unassembled WGS sequence"/>
</dbReference>
<feature type="region of interest" description="Disordered" evidence="1">
    <location>
        <begin position="22"/>
        <end position="43"/>
    </location>
</feature>
<dbReference type="AlphaFoldDB" id="A0ABD0LPP6"/>
<organism evidence="2 3">
    <name type="scientific">Batillaria attramentaria</name>
    <dbReference type="NCBI Taxonomy" id="370345"/>
    <lineage>
        <taxon>Eukaryota</taxon>
        <taxon>Metazoa</taxon>
        <taxon>Spiralia</taxon>
        <taxon>Lophotrochozoa</taxon>
        <taxon>Mollusca</taxon>
        <taxon>Gastropoda</taxon>
        <taxon>Caenogastropoda</taxon>
        <taxon>Sorbeoconcha</taxon>
        <taxon>Cerithioidea</taxon>
        <taxon>Batillariidae</taxon>
        <taxon>Batillaria</taxon>
    </lineage>
</organism>
<evidence type="ECO:0000313" key="3">
    <source>
        <dbReference type="Proteomes" id="UP001519460"/>
    </source>
</evidence>
<reference evidence="2 3" key="1">
    <citation type="journal article" date="2023" name="Sci. Data">
        <title>Genome assembly of the Korean intertidal mud-creeper Batillaria attramentaria.</title>
        <authorList>
            <person name="Patra A.K."/>
            <person name="Ho P.T."/>
            <person name="Jun S."/>
            <person name="Lee S.J."/>
            <person name="Kim Y."/>
            <person name="Won Y.J."/>
        </authorList>
    </citation>
    <scope>NUCLEOTIDE SEQUENCE [LARGE SCALE GENOMIC DNA]</scope>
    <source>
        <strain evidence="2">Wonlab-2016</strain>
    </source>
</reference>
<feature type="compositionally biased region" description="Basic and acidic residues" evidence="1">
    <location>
        <begin position="23"/>
        <end position="34"/>
    </location>
</feature>
<feature type="non-terminal residue" evidence="2">
    <location>
        <position position="1"/>
    </location>
</feature>
<evidence type="ECO:0000256" key="1">
    <source>
        <dbReference type="SAM" id="MobiDB-lite"/>
    </source>
</evidence>
<protein>
    <submittedName>
        <fullName evidence="2">Uncharacterized protein</fullName>
    </submittedName>
</protein>
<name>A0ABD0LPP6_9CAEN</name>
<keyword evidence="3" id="KW-1185">Reference proteome</keyword>
<proteinExistence type="predicted"/>
<feature type="non-terminal residue" evidence="2">
    <location>
        <position position="110"/>
    </location>
</feature>